<dbReference type="CDD" id="cd10719">
    <property type="entry name" value="DnaJ_zf"/>
    <property type="match status" value="1"/>
</dbReference>
<dbReference type="Pfam" id="PF00226">
    <property type="entry name" value="DnaJ"/>
    <property type="match status" value="1"/>
</dbReference>
<keyword evidence="11" id="KW-1185">Reference proteome</keyword>
<reference evidence="10 11" key="1">
    <citation type="submission" date="2014-04" db="EMBL/GenBank/DDBJ databases">
        <authorList>
            <consortium name="DOE Joint Genome Institute"/>
            <person name="Kuo A."/>
            <person name="Tarkka M."/>
            <person name="Buscot F."/>
            <person name="Kohler A."/>
            <person name="Nagy L.G."/>
            <person name="Floudas D."/>
            <person name="Copeland A."/>
            <person name="Barry K.W."/>
            <person name="Cichocki N."/>
            <person name="Veneault-Fourrey C."/>
            <person name="LaButti K."/>
            <person name="Lindquist E.A."/>
            <person name="Lipzen A."/>
            <person name="Lundell T."/>
            <person name="Morin E."/>
            <person name="Murat C."/>
            <person name="Sun H."/>
            <person name="Tunlid A."/>
            <person name="Henrissat B."/>
            <person name="Grigoriev I.V."/>
            <person name="Hibbett D.S."/>
            <person name="Martin F."/>
            <person name="Nordberg H.P."/>
            <person name="Cantor M.N."/>
            <person name="Hua S.X."/>
        </authorList>
    </citation>
    <scope>NUCLEOTIDE SEQUENCE [LARGE SCALE GENOMIC DNA]</scope>
    <source>
        <strain evidence="10 11">F 1598</strain>
    </source>
</reference>
<dbReference type="Pfam" id="PF01556">
    <property type="entry name" value="DnaJ_C"/>
    <property type="match status" value="1"/>
</dbReference>
<dbReference type="InterPro" id="IPR001623">
    <property type="entry name" value="DnaJ_domain"/>
</dbReference>
<evidence type="ECO:0000256" key="6">
    <source>
        <dbReference type="ARBA" id="ARBA00072890"/>
    </source>
</evidence>
<feature type="zinc finger region" description="CR-type" evidence="7">
    <location>
        <begin position="221"/>
        <end position="302"/>
    </location>
</feature>
<dbReference type="Gene3D" id="2.60.260.20">
    <property type="entry name" value="Urease metallochaperone UreE, N-terminal domain"/>
    <property type="match status" value="2"/>
</dbReference>
<dbReference type="PRINTS" id="PR00625">
    <property type="entry name" value="JDOMAIN"/>
</dbReference>
<dbReference type="GO" id="GO:0008270">
    <property type="term" value="F:zinc ion binding"/>
    <property type="evidence" value="ECO:0007669"/>
    <property type="project" value="UniProtKB-KW"/>
</dbReference>
<evidence type="ECO:0000259" key="8">
    <source>
        <dbReference type="PROSITE" id="PS50076"/>
    </source>
</evidence>
<dbReference type="GO" id="GO:0005524">
    <property type="term" value="F:ATP binding"/>
    <property type="evidence" value="ECO:0007669"/>
    <property type="project" value="InterPro"/>
</dbReference>
<dbReference type="FunCoup" id="A0A0C3G4C2">
    <property type="interactions" value="406"/>
</dbReference>
<dbReference type="STRING" id="765440.A0A0C3G4C2"/>
<dbReference type="Pfam" id="PF00684">
    <property type="entry name" value="DnaJ_CXXCXGXG"/>
    <property type="match status" value="1"/>
</dbReference>
<keyword evidence="5" id="KW-0143">Chaperone</keyword>
<feature type="domain" description="J" evidence="8">
    <location>
        <begin position="69"/>
        <end position="133"/>
    </location>
</feature>
<dbReference type="GO" id="GO:0051082">
    <property type="term" value="F:unfolded protein binding"/>
    <property type="evidence" value="ECO:0007669"/>
    <property type="project" value="InterPro"/>
</dbReference>
<keyword evidence="4 7" id="KW-0862">Zinc</keyword>
<dbReference type="GO" id="GO:0031072">
    <property type="term" value="F:heat shock protein binding"/>
    <property type="evidence" value="ECO:0007669"/>
    <property type="project" value="InterPro"/>
</dbReference>
<proteinExistence type="inferred from homology"/>
<evidence type="ECO:0000256" key="4">
    <source>
        <dbReference type="ARBA" id="ARBA00022833"/>
    </source>
</evidence>
<dbReference type="FunFam" id="2.10.230.10:FF:000001">
    <property type="entry name" value="DnaJ subfamily A member 2"/>
    <property type="match status" value="1"/>
</dbReference>
<sequence length="425" mass="44682">MIHRLSPQAISLFIAGTHPQSRSTSRALSTKCTNRFFSRNARGRPVSRNGIADKRLLHASAPNFAGSRDPYQVLGLSKDASSAEIKKIYFSLARKYHPDTNPDKGAQDKFVEIQEAYDILKDDKKRALYDKYGAASQQPGFDPDAQGPFGTGAGGFSGFQGFAGAGFGGGGGRGQADLFEQLFGGAFGGRSRGRASGFGENTRGDDIEASVGVSFLEACKGTVRNINITPVVNCGTCSGSGLKTGAKRSSCSSCGGTGTRTFVIDSGFQMASTCPTCSGTGTTIPRGSQCGECAGMGKVRVRKTVKVDIPPGVEDGMTIRVPNAGDASISEKGGTGDLLVRVNVSSSKVFRRQGSNLHHEAKIPWHTAVLGGRVRVPTLDGDVDVRVPGGTQQGEEMVLKGRGVSPLYVGEKGDLFVAFSIQLPR</sequence>
<accession>A0A0C3G4C2</accession>
<dbReference type="Gene3D" id="1.10.287.110">
    <property type="entry name" value="DnaJ domain"/>
    <property type="match status" value="1"/>
</dbReference>
<dbReference type="PANTHER" id="PTHR43096:SF52">
    <property type="entry name" value="DNAJ HOMOLOG 1, MITOCHONDRIAL-RELATED"/>
    <property type="match status" value="1"/>
</dbReference>
<dbReference type="InterPro" id="IPR036869">
    <property type="entry name" value="J_dom_sf"/>
</dbReference>
<dbReference type="InterPro" id="IPR008971">
    <property type="entry name" value="HSP40/DnaJ_pept-bd"/>
</dbReference>
<dbReference type="PROSITE" id="PS50076">
    <property type="entry name" value="DNAJ_2"/>
    <property type="match status" value="1"/>
</dbReference>
<dbReference type="SUPFAM" id="SSF57938">
    <property type="entry name" value="DnaJ/Hsp40 cysteine-rich domain"/>
    <property type="match status" value="1"/>
</dbReference>
<dbReference type="GO" id="GO:0042026">
    <property type="term" value="P:protein refolding"/>
    <property type="evidence" value="ECO:0007669"/>
    <property type="project" value="TreeGrafter"/>
</dbReference>
<dbReference type="GO" id="GO:0009408">
    <property type="term" value="P:response to heat"/>
    <property type="evidence" value="ECO:0007669"/>
    <property type="project" value="InterPro"/>
</dbReference>
<keyword evidence="3 7" id="KW-0863">Zinc-finger</keyword>
<dbReference type="CDD" id="cd06257">
    <property type="entry name" value="DnaJ"/>
    <property type="match status" value="1"/>
</dbReference>
<dbReference type="PROSITE" id="PS00636">
    <property type="entry name" value="DNAJ_1"/>
    <property type="match status" value="1"/>
</dbReference>
<dbReference type="AlphaFoldDB" id="A0A0C3G4C2"/>
<dbReference type="HOGENOM" id="CLU_017633_0_3_1"/>
<dbReference type="InterPro" id="IPR002939">
    <property type="entry name" value="DnaJ_C"/>
</dbReference>
<evidence type="ECO:0000256" key="2">
    <source>
        <dbReference type="ARBA" id="ARBA00022737"/>
    </source>
</evidence>
<dbReference type="HAMAP" id="MF_01152">
    <property type="entry name" value="DnaJ"/>
    <property type="match status" value="1"/>
</dbReference>
<name>A0A0C3G4C2_PILCF</name>
<dbReference type="FunFam" id="2.60.260.20:FF:000005">
    <property type="entry name" value="Chaperone protein dnaJ 1, mitochondrial"/>
    <property type="match status" value="1"/>
</dbReference>
<keyword evidence="2" id="KW-0677">Repeat</keyword>
<dbReference type="InterPro" id="IPR001305">
    <property type="entry name" value="HSP_DnaJ_Cys-rich_dom"/>
</dbReference>
<evidence type="ECO:0000256" key="5">
    <source>
        <dbReference type="ARBA" id="ARBA00023186"/>
    </source>
</evidence>
<dbReference type="Gene3D" id="2.10.230.10">
    <property type="entry name" value="Heat shock protein DnaJ, cysteine-rich domain"/>
    <property type="match status" value="1"/>
</dbReference>
<dbReference type="EMBL" id="KN832985">
    <property type="protein sequence ID" value="KIM85511.1"/>
    <property type="molecule type" value="Genomic_DNA"/>
</dbReference>
<dbReference type="InterPro" id="IPR018253">
    <property type="entry name" value="DnaJ_domain_CS"/>
</dbReference>
<reference evidence="11" key="2">
    <citation type="submission" date="2015-01" db="EMBL/GenBank/DDBJ databases">
        <title>Evolutionary Origins and Diversification of the Mycorrhizal Mutualists.</title>
        <authorList>
            <consortium name="DOE Joint Genome Institute"/>
            <consortium name="Mycorrhizal Genomics Consortium"/>
            <person name="Kohler A."/>
            <person name="Kuo A."/>
            <person name="Nagy L.G."/>
            <person name="Floudas D."/>
            <person name="Copeland A."/>
            <person name="Barry K.W."/>
            <person name="Cichocki N."/>
            <person name="Veneault-Fourrey C."/>
            <person name="LaButti K."/>
            <person name="Lindquist E.A."/>
            <person name="Lipzen A."/>
            <person name="Lundell T."/>
            <person name="Morin E."/>
            <person name="Murat C."/>
            <person name="Riley R."/>
            <person name="Ohm R."/>
            <person name="Sun H."/>
            <person name="Tunlid A."/>
            <person name="Henrissat B."/>
            <person name="Grigoriev I.V."/>
            <person name="Hibbett D.S."/>
            <person name="Martin F."/>
        </authorList>
    </citation>
    <scope>NUCLEOTIDE SEQUENCE [LARGE SCALE GENOMIC DNA]</scope>
    <source>
        <strain evidence="11">F 1598</strain>
    </source>
</reference>
<dbReference type="PROSITE" id="PS51188">
    <property type="entry name" value="ZF_CR"/>
    <property type="match status" value="1"/>
</dbReference>
<evidence type="ECO:0000256" key="7">
    <source>
        <dbReference type="PROSITE-ProRule" id="PRU00546"/>
    </source>
</evidence>
<evidence type="ECO:0000313" key="11">
    <source>
        <dbReference type="Proteomes" id="UP000054166"/>
    </source>
</evidence>
<dbReference type="InParanoid" id="A0A0C3G4C2"/>
<dbReference type="GO" id="GO:0005737">
    <property type="term" value="C:cytoplasm"/>
    <property type="evidence" value="ECO:0007669"/>
    <property type="project" value="TreeGrafter"/>
</dbReference>
<keyword evidence="1 7" id="KW-0479">Metal-binding</keyword>
<dbReference type="SUPFAM" id="SSF49493">
    <property type="entry name" value="HSP40/DnaJ peptide-binding domain"/>
    <property type="match status" value="2"/>
</dbReference>
<gene>
    <name evidence="10" type="ORF">PILCRDRAFT_96553</name>
</gene>
<dbReference type="SUPFAM" id="SSF46565">
    <property type="entry name" value="Chaperone J-domain"/>
    <property type="match status" value="1"/>
</dbReference>
<dbReference type="PANTHER" id="PTHR43096">
    <property type="entry name" value="DNAJ HOMOLOG 1, MITOCHONDRIAL-RELATED"/>
    <property type="match status" value="1"/>
</dbReference>
<dbReference type="SMART" id="SM00271">
    <property type="entry name" value="DnaJ"/>
    <property type="match status" value="1"/>
</dbReference>
<protein>
    <recommendedName>
        <fullName evidence="6">DnaJ homolog 1, mitochondrial</fullName>
    </recommendedName>
</protein>
<evidence type="ECO:0000256" key="3">
    <source>
        <dbReference type="ARBA" id="ARBA00022771"/>
    </source>
</evidence>
<evidence type="ECO:0000256" key="1">
    <source>
        <dbReference type="ARBA" id="ARBA00022723"/>
    </source>
</evidence>
<feature type="domain" description="CR-type" evidence="9">
    <location>
        <begin position="221"/>
        <end position="302"/>
    </location>
</feature>
<evidence type="ECO:0000313" key="10">
    <source>
        <dbReference type="EMBL" id="KIM85511.1"/>
    </source>
</evidence>
<dbReference type="Proteomes" id="UP000054166">
    <property type="component" value="Unassembled WGS sequence"/>
</dbReference>
<organism evidence="10 11">
    <name type="scientific">Piloderma croceum (strain F 1598)</name>
    <dbReference type="NCBI Taxonomy" id="765440"/>
    <lineage>
        <taxon>Eukaryota</taxon>
        <taxon>Fungi</taxon>
        <taxon>Dikarya</taxon>
        <taxon>Basidiomycota</taxon>
        <taxon>Agaricomycotina</taxon>
        <taxon>Agaricomycetes</taxon>
        <taxon>Agaricomycetidae</taxon>
        <taxon>Atheliales</taxon>
        <taxon>Atheliaceae</taxon>
        <taxon>Piloderma</taxon>
    </lineage>
</organism>
<dbReference type="InterPro" id="IPR036410">
    <property type="entry name" value="HSP_DnaJ_Cys-rich_dom_sf"/>
</dbReference>
<evidence type="ECO:0000259" key="9">
    <source>
        <dbReference type="PROSITE" id="PS51188"/>
    </source>
</evidence>
<dbReference type="InterPro" id="IPR012724">
    <property type="entry name" value="DnaJ"/>
</dbReference>
<dbReference type="OrthoDB" id="10256793at2759"/>
<dbReference type="CDD" id="cd10747">
    <property type="entry name" value="DnaJ_C"/>
    <property type="match status" value="1"/>
</dbReference>